<dbReference type="InterPro" id="IPR016040">
    <property type="entry name" value="NAD(P)-bd_dom"/>
</dbReference>
<dbReference type="STRING" id="1280950.HJO_01905"/>
<protein>
    <submittedName>
        <fullName evidence="3">NAD-dependent epimerase/dehydratase</fullName>
    </submittedName>
</protein>
<accession>A0A059FTT2</accession>
<dbReference type="PATRIC" id="fig|1280950.3.peg.391"/>
<evidence type="ECO:0000259" key="2">
    <source>
        <dbReference type="Pfam" id="PF13460"/>
    </source>
</evidence>
<dbReference type="PANTHER" id="PTHR42748:SF3">
    <property type="entry name" value="BLL4366 PROTEIN"/>
    <property type="match status" value="1"/>
</dbReference>
<dbReference type="Pfam" id="PF13460">
    <property type="entry name" value="NAD_binding_10"/>
    <property type="match status" value="1"/>
</dbReference>
<dbReference type="RefSeq" id="WP_051617981.1">
    <property type="nucleotide sequence ID" value="NZ_ARYK01000001.1"/>
</dbReference>
<dbReference type="SUPFAM" id="SSF51735">
    <property type="entry name" value="NAD(P)-binding Rossmann-fold domains"/>
    <property type="match status" value="1"/>
</dbReference>
<feature type="domain" description="NAD(P)-binding" evidence="2">
    <location>
        <begin position="41"/>
        <end position="133"/>
    </location>
</feature>
<dbReference type="PANTHER" id="PTHR42748">
    <property type="entry name" value="NITROGEN METABOLITE REPRESSION PROTEIN NMRA FAMILY MEMBER"/>
    <property type="match status" value="1"/>
</dbReference>
<dbReference type="AlphaFoldDB" id="A0A059FTT2"/>
<proteinExistence type="predicted"/>
<gene>
    <name evidence="3" type="ORF">HJO_01905</name>
</gene>
<reference evidence="3 4" key="1">
    <citation type="journal article" date="2014" name="Antonie Van Leeuwenhoek">
        <title>Hyphomonas beringensis sp. nov. and Hyphomonas chukchiensis sp. nov., isolated from surface seawater of the Bering Sea and Chukchi Sea.</title>
        <authorList>
            <person name="Li C."/>
            <person name="Lai Q."/>
            <person name="Li G."/>
            <person name="Dong C."/>
            <person name="Wang J."/>
            <person name="Liao Y."/>
            <person name="Shao Z."/>
        </authorList>
    </citation>
    <scope>NUCLEOTIDE SEQUENCE [LARGE SCALE GENOMIC DNA]</scope>
    <source>
        <strain evidence="3 4">MHS-2</strain>
    </source>
</reference>
<evidence type="ECO:0000256" key="1">
    <source>
        <dbReference type="ARBA" id="ARBA00022857"/>
    </source>
</evidence>
<keyword evidence="4" id="KW-1185">Reference proteome</keyword>
<organism evidence="3 4">
    <name type="scientific">Hyphomonas johnsonii MHS-2</name>
    <dbReference type="NCBI Taxonomy" id="1280950"/>
    <lineage>
        <taxon>Bacteria</taxon>
        <taxon>Pseudomonadati</taxon>
        <taxon>Pseudomonadota</taxon>
        <taxon>Alphaproteobacteria</taxon>
        <taxon>Hyphomonadales</taxon>
        <taxon>Hyphomonadaceae</taxon>
        <taxon>Hyphomonas</taxon>
    </lineage>
</organism>
<evidence type="ECO:0000313" key="4">
    <source>
        <dbReference type="Proteomes" id="UP000025171"/>
    </source>
</evidence>
<name>A0A059FTT2_9PROT</name>
<sequence length="263" mass="28539">MKIVVIGGTGRIGGKLVDILRCEGQLVVSASPSVGINTVTGEGLEGALRQATVVVDVSDAPSLDKGAAATFFERSGRNLIAAGRAAGVRHHVILSVVGTDRLQASAYFRAKMIQERLVRESGTPFTILRSTQFFEIISAIAQEGANPDVVVPLTTVQPVSSRDLARKLADLATGRPLNRIVEVAGPERFRLDYLATEVLTAYEDPRRIIADPHEPYFGAPLTDETLLPGGDAMIGSRRFEDWLRDSLMTEIPHRYPLIPVRSR</sequence>
<dbReference type="EMBL" id="ARYK01000001">
    <property type="protein sequence ID" value="KCZ94090.1"/>
    <property type="molecule type" value="Genomic_DNA"/>
</dbReference>
<dbReference type="Gene3D" id="3.40.50.720">
    <property type="entry name" value="NAD(P)-binding Rossmann-like Domain"/>
    <property type="match status" value="1"/>
</dbReference>
<dbReference type="Proteomes" id="UP000025171">
    <property type="component" value="Unassembled WGS sequence"/>
</dbReference>
<comment type="caution">
    <text evidence="3">The sequence shown here is derived from an EMBL/GenBank/DDBJ whole genome shotgun (WGS) entry which is preliminary data.</text>
</comment>
<evidence type="ECO:0000313" key="3">
    <source>
        <dbReference type="EMBL" id="KCZ94090.1"/>
    </source>
</evidence>
<dbReference type="InterPro" id="IPR036291">
    <property type="entry name" value="NAD(P)-bd_dom_sf"/>
</dbReference>
<dbReference type="InterPro" id="IPR051164">
    <property type="entry name" value="NmrA-like_oxidored"/>
</dbReference>
<dbReference type="OrthoDB" id="7419852at2"/>
<dbReference type="eggNOG" id="COG0702">
    <property type="taxonomic scope" value="Bacteria"/>
</dbReference>
<keyword evidence="1" id="KW-0521">NADP</keyword>